<feature type="region of interest" description="Disordered" evidence="1">
    <location>
        <begin position="1"/>
        <end position="122"/>
    </location>
</feature>
<evidence type="ECO:0000313" key="2">
    <source>
        <dbReference type="EMBL" id="PKA49891.1"/>
    </source>
</evidence>
<name>A0A2I0A2W0_9ASPA</name>
<accession>A0A2I0A2W0</accession>
<gene>
    <name evidence="2" type="ORF">AXF42_Ash004433</name>
</gene>
<reference evidence="2 3" key="1">
    <citation type="journal article" date="2017" name="Nature">
        <title>The Apostasia genome and the evolution of orchids.</title>
        <authorList>
            <person name="Zhang G.Q."/>
            <person name="Liu K.W."/>
            <person name="Li Z."/>
            <person name="Lohaus R."/>
            <person name="Hsiao Y.Y."/>
            <person name="Niu S.C."/>
            <person name="Wang J.Y."/>
            <person name="Lin Y.C."/>
            <person name="Xu Q."/>
            <person name="Chen L.J."/>
            <person name="Yoshida K."/>
            <person name="Fujiwara S."/>
            <person name="Wang Z.W."/>
            <person name="Zhang Y.Q."/>
            <person name="Mitsuda N."/>
            <person name="Wang M."/>
            <person name="Liu G.H."/>
            <person name="Pecoraro L."/>
            <person name="Huang H.X."/>
            <person name="Xiao X.J."/>
            <person name="Lin M."/>
            <person name="Wu X.Y."/>
            <person name="Wu W.L."/>
            <person name="Chen Y.Y."/>
            <person name="Chang S.B."/>
            <person name="Sakamoto S."/>
            <person name="Ohme-Takagi M."/>
            <person name="Yagi M."/>
            <person name="Zeng S.J."/>
            <person name="Shen C.Y."/>
            <person name="Yeh C.M."/>
            <person name="Luo Y.B."/>
            <person name="Tsai W.C."/>
            <person name="Van de Peer Y."/>
            <person name="Liu Z.J."/>
        </authorList>
    </citation>
    <scope>NUCLEOTIDE SEQUENCE [LARGE SCALE GENOMIC DNA]</scope>
    <source>
        <strain evidence="3">cv. Shenzhen</strain>
        <tissue evidence="2">Stem</tissue>
    </source>
</reference>
<dbReference type="EMBL" id="KZ452037">
    <property type="protein sequence ID" value="PKA49891.1"/>
    <property type="molecule type" value="Genomic_DNA"/>
</dbReference>
<feature type="region of interest" description="Disordered" evidence="1">
    <location>
        <begin position="154"/>
        <end position="186"/>
    </location>
</feature>
<feature type="compositionally biased region" description="Low complexity" evidence="1">
    <location>
        <begin position="11"/>
        <end position="27"/>
    </location>
</feature>
<evidence type="ECO:0000313" key="3">
    <source>
        <dbReference type="Proteomes" id="UP000236161"/>
    </source>
</evidence>
<keyword evidence="3" id="KW-1185">Reference proteome</keyword>
<organism evidence="2 3">
    <name type="scientific">Apostasia shenzhenica</name>
    <dbReference type="NCBI Taxonomy" id="1088818"/>
    <lineage>
        <taxon>Eukaryota</taxon>
        <taxon>Viridiplantae</taxon>
        <taxon>Streptophyta</taxon>
        <taxon>Embryophyta</taxon>
        <taxon>Tracheophyta</taxon>
        <taxon>Spermatophyta</taxon>
        <taxon>Magnoliopsida</taxon>
        <taxon>Liliopsida</taxon>
        <taxon>Asparagales</taxon>
        <taxon>Orchidaceae</taxon>
        <taxon>Apostasioideae</taxon>
        <taxon>Apostasia</taxon>
    </lineage>
</organism>
<dbReference type="Proteomes" id="UP000236161">
    <property type="component" value="Unassembled WGS sequence"/>
</dbReference>
<dbReference type="AlphaFoldDB" id="A0A2I0A2W0"/>
<feature type="compositionally biased region" description="Low complexity" evidence="1">
    <location>
        <begin position="65"/>
        <end position="97"/>
    </location>
</feature>
<proteinExistence type="predicted"/>
<evidence type="ECO:0000256" key="1">
    <source>
        <dbReference type="SAM" id="MobiDB-lite"/>
    </source>
</evidence>
<sequence length="186" mass="20256">MVRMKKIAHRSPPSLSASVESSPSEHAPTSKLTAPSKRTRVKLSVATDSAPRSIRSKKKVKIPISTSTTSSSLSSPSSASSASFSTPSSSGSLPPALNTSAAPTRRQTLRSRSMGLMARVQAHRAKIRRVRFRRPKERDISREWAKAQDLKGLSPQKTVGLKPNMLKRVSWPHKRATSGLKRGPQL</sequence>
<protein>
    <submittedName>
        <fullName evidence="2">Uncharacterized protein</fullName>
    </submittedName>
</protein>